<dbReference type="Proteomes" id="UP000268321">
    <property type="component" value="Unassembled WGS sequence"/>
</dbReference>
<dbReference type="InterPro" id="IPR040309">
    <property type="entry name" value="Naf1"/>
</dbReference>
<comment type="subunit">
    <text evidence="8">During assembly of the complex, component of the small nucleolar ribonucleoprotein particles containing H/ACA-type snoRNAs (H/ACA snoRNPs) which contains CBF5, NAF1, NHP2 and NOP10 proteins. Interacts with SHQ1. Interacts directly with CBF5. Interacts with hyperphosphorylated C-terminal domain (CTD) of RNA polymerase II large subunit (RPB1).</text>
</comment>
<evidence type="ECO:0000256" key="2">
    <source>
        <dbReference type="ARBA" id="ARBA00022517"/>
    </source>
</evidence>
<dbReference type="OrthoDB" id="21550at2759"/>
<evidence type="ECO:0000256" key="6">
    <source>
        <dbReference type="ARBA" id="ARBA00023242"/>
    </source>
</evidence>
<dbReference type="PANTHER" id="PTHR31633">
    <property type="entry name" value="H/ACA RIBONUCLEOPROTEIN COMPLEX NON-CORE SUBUNIT NAF1"/>
    <property type="match status" value="1"/>
</dbReference>
<dbReference type="FunFam" id="2.40.10.230:FF:000002">
    <property type="entry name" value="H/ACA ribonucleoprotein complex non-core subunit NAF1"/>
    <property type="match status" value="1"/>
</dbReference>
<keyword evidence="5 9" id="KW-0694">RNA-binding</keyword>
<dbReference type="GO" id="GO:0005730">
    <property type="term" value="C:nucleolus"/>
    <property type="evidence" value="ECO:0007669"/>
    <property type="project" value="UniProtKB-SubCell"/>
</dbReference>
<comment type="subunit">
    <text evidence="9">Component of the small nucleolar ribonucleoprotein particles containing H/ACA-type snoRNAs (H/ACA snoRNPs).</text>
</comment>
<dbReference type="Gene3D" id="2.40.10.230">
    <property type="entry name" value="Probable tRNA pseudouridine synthase domain"/>
    <property type="match status" value="1"/>
</dbReference>
<evidence type="ECO:0000256" key="1">
    <source>
        <dbReference type="ARBA" id="ARBA00009801"/>
    </source>
</evidence>
<dbReference type="GO" id="GO:0005732">
    <property type="term" value="C:sno(s)RNA-containing ribonucleoprotein complex"/>
    <property type="evidence" value="ECO:0007669"/>
    <property type="project" value="InterPro"/>
</dbReference>
<gene>
    <name evidence="10" type="ORF">METBISCDRAFT_9017</name>
</gene>
<comment type="function">
    <text evidence="7">RNA-binding protein required for the maturation of box H/ACA snoRNPs complex and ribosome biogenesis. During assembly of the H/ACA snoRNPs complex, it associates with the complex and disappears during maturation of the complex and is replaced by GAR1 to yield mature H/ACA snoRNPs complex. Acts as a competitive binder for CBF5 probably required to prevent non-cognate RNAs from being loaded during transport of the particle by inducing a non-productive conformation of CBF5.</text>
</comment>
<dbReference type="InterPro" id="IPR007504">
    <property type="entry name" value="H/ACA_rnp_Gar1/Naf1"/>
</dbReference>
<dbReference type="GO" id="GO:0003723">
    <property type="term" value="F:RNA binding"/>
    <property type="evidence" value="ECO:0007669"/>
    <property type="project" value="UniProtKB-KW"/>
</dbReference>
<dbReference type="InterPro" id="IPR009000">
    <property type="entry name" value="Transl_B-barrel_sf"/>
</dbReference>
<evidence type="ECO:0000313" key="11">
    <source>
        <dbReference type="Proteomes" id="UP000268321"/>
    </source>
</evidence>
<dbReference type="AlphaFoldDB" id="A0A4P9ZAR2"/>
<reference evidence="11" key="1">
    <citation type="journal article" date="2018" name="Nat. Microbiol.">
        <title>Leveraging single-cell genomics to expand the fungal tree of life.</title>
        <authorList>
            <person name="Ahrendt S.R."/>
            <person name="Quandt C.A."/>
            <person name="Ciobanu D."/>
            <person name="Clum A."/>
            <person name="Salamov A."/>
            <person name="Andreopoulos B."/>
            <person name="Cheng J.F."/>
            <person name="Woyke T."/>
            <person name="Pelin A."/>
            <person name="Henrissat B."/>
            <person name="Reynolds N.K."/>
            <person name="Benny G.L."/>
            <person name="Smith M.E."/>
            <person name="James T.Y."/>
            <person name="Grigoriev I.V."/>
        </authorList>
    </citation>
    <scope>NUCLEOTIDE SEQUENCE [LARGE SCALE GENOMIC DNA]</scope>
    <source>
        <strain evidence="11">Baker2002</strain>
    </source>
</reference>
<evidence type="ECO:0000256" key="3">
    <source>
        <dbReference type="ARBA" id="ARBA00022552"/>
    </source>
</evidence>
<comment type="similarity">
    <text evidence="9">Belongs to the GAR1 family.</text>
</comment>
<keyword evidence="2 9" id="KW-0690">Ribosome biogenesis</keyword>
<sequence length="123" mass="13736">SGPIVSKNELTEEEASTLPADYRVPENAPLEYVGTIIGLVEQSAIISASTSGEFRVLKENSVLCFEDRLVLGPLFEVFGRLQSPKYRVKFNTGEEFHQISDKKGEKVYYVVPESQFVYTAALK</sequence>
<evidence type="ECO:0000256" key="8">
    <source>
        <dbReference type="ARBA" id="ARBA00065983"/>
    </source>
</evidence>
<organism evidence="10 11">
    <name type="scientific">Metschnikowia bicuspidata</name>
    <dbReference type="NCBI Taxonomy" id="27322"/>
    <lineage>
        <taxon>Eukaryota</taxon>
        <taxon>Fungi</taxon>
        <taxon>Dikarya</taxon>
        <taxon>Ascomycota</taxon>
        <taxon>Saccharomycotina</taxon>
        <taxon>Pichiomycetes</taxon>
        <taxon>Metschnikowiaceae</taxon>
        <taxon>Metschnikowia</taxon>
    </lineage>
</organism>
<evidence type="ECO:0000313" key="10">
    <source>
        <dbReference type="EMBL" id="RKP29151.1"/>
    </source>
</evidence>
<evidence type="ECO:0000256" key="4">
    <source>
        <dbReference type="ARBA" id="ARBA00022553"/>
    </source>
</evidence>
<evidence type="ECO:0000256" key="5">
    <source>
        <dbReference type="ARBA" id="ARBA00022884"/>
    </source>
</evidence>
<protein>
    <recommendedName>
        <fullName evidence="9">H/ACA ribonucleoprotein complex subunit</fullName>
    </recommendedName>
</protein>
<name>A0A4P9ZAR2_9ASCO</name>
<dbReference type="GO" id="GO:0000493">
    <property type="term" value="P:box H/ACA snoRNP assembly"/>
    <property type="evidence" value="ECO:0007669"/>
    <property type="project" value="InterPro"/>
</dbReference>
<evidence type="ECO:0000256" key="7">
    <source>
        <dbReference type="ARBA" id="ARBA00054735"/>
    </source>
</evidence>
<comment type="function">
    <text evidence="9">Required for ribosome biogenesis. Part of a complex which catalyzes pseudouridylation of rRNA. This involves the isomerization of uridine such that the ribose is subsequently attached to C5, instead of the normal N1. Pseudouridine ("psi") residues may serve to stabilize the conformation of rRNAs.</text>
</comment>
<keyword evidence="6 9" id="KW-0539">Nucleus</keyword>
<dbReference type="Pfam" id="PF04410">
    <property type="entry name" value="Gar1"/>
    <property type="match status" value="1"/>
</dbReference>
<keyword evidence="3 9" id="KW-0698">rRNA processing</keyword>
<comment type="subcellular location">
    <subcellularLocation>
        <location evidence="9">Nucleus</location>
        <location evidence="9">Nucleolus</location>
    </subcellularLocation>
</comment>
<dbReference type="GO" id="GO:0001522">
    <property type="term" value="P:pseudouridine synthesis"/>
    <property type="evidence" value="ECO:0007669"/>
    <property type="project" value="InterPro"/>
</dbReference>
<dbReference type="SUPFAM" id="SSF50447">
    <property type="entry name" value="Translation proteins"/>
    <property type="match status" value="1"/>
</dbReference>
<keyword evidence="4" id="KW-0597">Phosphoprotein</keyword>
<evidence type="ECO:0000256" key="9">
    <source>
        <dbReference type="RuleBase" id="RU364004"/>
    </source>
</evidence>
<keyword evidence="11" id="KW-1185">Reference proteome</keyword>
<proteinExistence type="inferred from homology"/>
<dbReference type="EMBL" id="ML004506">
    <property type="protein sequence ID" value="RKP29151.1"/>
    <property type="molecule type" value="Genomic_DNA"/>
</dbReference>
<dbReference type="GO" id="GO:0006364">
    <property type="term" value="P:rRNA processing"/>
    <property type="evidence" value="ECO:0007669"/>
    <property type="project" value="UniProtKB-KW"/>
</dbReference>
<feature type="non-terminal residue" evidence="10">
    <location>
        <position position="123"/>
    </location>
</feature>
<comment type="similarity">
    <text evidence="1">Belongs to the NAF1 family.</text>
</comment>
<accession>A0A4P9ZAR2</accession>
<keyword evidence="9" id="KW-0687">Ribonucleoprotein</keyword>
<feature type="non-terminal residue" evidence="10">
    <location>
        <position position="1"/>
    </location>
</feature>
<dbReference type="PANTHER" id="PTHR31633:SF1">
    <property type="entry name" value="H_ACA RIBONUCLEOPROTEIN COMPLEX NON-CORE SUBUNIT NAF1"/>
    <property type="match status" value="1"/>
</dbReference>
<dbReference type="InterPro" id="IPR038664">
    <property type="entry name" value="Gar1/Naf1_Cbf5-bd_sf"/>
</dbReference>